<dbReference type="Pfam" id="PF01471">
    <property type="entry name" value="PG_binding_1"/>
    <property type="match status" value="1"/>
</dbReference>
<dbReference type="InterPro" id="IPR002477">
    <property type="entry name" value="Peptidoglycan-bd-like"/>
</dbReference>
<protein>
    <submittedName>
        <fullName evidence="3">N-acetylmuramidase domain-containing protein</fullName>
    </submittedName>
</protein>
<accession>A0AAU8CK03</accession>
<evidence type="ECO:0000259" key="2">
    <source>
        <dbReference type="Pfam" id="PF11860"/>
    </source>
</evidence>
<evidence type="ECO:0000259" key="1">
    <source>
        <dbReference type="Pfam" id="PF01471"/>
    </source>
</evidence>
<gene>
    <name evidence="3" type="ORF">ABVK50_15275</name>
</gene>
<dbReference type="EMBL" id="CP159253">
    <property type="protein sequence ID" value="XCG46680.1"/>
    <property type="molecule type" value="Genomic_DNA"/>
</dbReference>
<name>A0AAU8CK03_9HYPH</name>
<reference evidence="3" key="1">
    <citation type="submission" date="2024-06" db="EMBL/GenBank/DDBJ databases">
        <title>Mesorhizobium karijinii sp. nov., a symbiont of the iconic Swainsona formosa from arid Australia.</title>
        <authorList>
            <person name="Hill Y.J."/>
            <person name="Watkin E.L.J."/>
            <person name="O'Hara G.W."/>
            <person name="Terpolilli J."/>
            <person name="Tye M.L."/>
            <person name="Kohlmeier M.G."/>
        </authorList>
    </citation>
    <scope>NUCLEOTIDE SEQUENCE</scope>
    <source>
        <strain evidence="3">WSM2240</strain>
    </source>
</reference>
<feature type="domain" description="Peptidoglycan binding-like" evidence="1">
    <location>
        <begin position="215"/>
        <end position="269"/>
    </location>
</feature>
<dbReference type="Pfam" id="PF11860">
    <property type="entry name" value="Muramidase"/>
    <property type="match status" value="1"/>
</dbReference>
<feature type="domain" description="N-acetylmuramidase" evidence="2">
    <location>
        <begin position="28"/>
        <end position="195"/>
    </location>
</feature>
<sequence length="322" mass="34894">MINFHGINTNRLSLVDYRLCAGQYNVETALVQAVVKVEAGTAGFWNSGEIKLLYEGHIAYKETSGALRAKLVKAGLAWKNWGDKAYGKATQSRDRLRKAIEIAGDRAYRWASYGLGQIMGFNAELCGYVSAKAMFDKFLKGEPHQLDGMMRFIKASNLLAPMRAKDWHKFARGYNGSGYTKHSYHIRLEQAYASFAKGQPVDAWADGILTIGDKGEAVEVLQRQLVALGADIEIDGAFGRGTAQAVIEVQKKLGLKADGIVGSKTNEALTGVEVEEPAPLQAPVEEVSAITNPVNPGPFVVGTGLAGGVGFIIWKIVEAIFL</sequence>
<dbReference type="RefSeq" id="WP_353640752.1">
    <property type="nucleotide sequence ID" value="NZ_CP159253.1"/>
</dbReference>
<dbReference type="InterPro" id="IPR024408">
    <property type="entry name" value="Muramidase"/>
</dbReference>
<organism evidence="3">
    <name type="scientific">Mesorhizobium sp. WSM2240</name>
    <dbReference type="NCBI Taxonomy" id="3228851"/>
    <lineage>
        <taxon>Bacteria</taxon>
        <taxon>Pseudomonadati</taxon>
        <taxon>Pseudomonadota</taxon>
        <taxon>Alphaproteobacteria</taxon>
        <taxon>Hyphomicrobiales</taxon>
        <taxon>Phyllobacteriaceae</taxon>
        <taxon>Mesorhizobium</taxon>
    </lineage>
</organism>
<dbReference type="AlphaFoldDB" id="A0AAU8CK03"/>
<evidence type="ECO:0000313" key="3">
    <source>
        <dbReference type="EMBL" id="XCG46680.1"/>
    </source>
</evidence>
<dbReference type="SUPFAM" id="SSF47090">
    <property type="entry name" value="PGBD-like"/>
    <property type="match status" value="1"/>
</dbReference>
<dbReference type="Gene3D" id="1.10.101.10">
    <property type="entry name" value="PGBD-like superfamily/PGBD"/>
    <property type="match status" value="1"/>
</dbReference>
<dbReference type="InterPro" id="IPR036365">
    <property type="entry name" value="PGBD-like_sf"/>
</dbReference>
<dbReference type="InterPro" id="IPR036366">
    <property type="entry name" value="PGBDSf"/>
</dbReference>
<proteinExistence type="predicted"/>